<evidence type="ECO:0000256" key="1">
    <source>
        <dbReference type="SAM" id="SignalP"/>
    </source>
</evidence>
<accession>I3W478</accession>
<dbReference type="AlphaFoldDB" id="I3W478"/>
<proteinExistence type="predicted"/>
<keyword evidence="2" id="KW-0614">Plasmid</keyword>
<reference evidence="2" key="1">
    <citation type="submission" date="2012-01" db="EMBL/GenBank/DDBJ databases">
        <authorList>
            <person name="Summers A.O."/>
            <person name="Wireman J."/>
            <person name="Williams L.E."/>
        </authorList>
    </citation>
    <scope>NUCLEOTIDE SEQUENCE</scope>
    <source>
        <strain evidence="2">SGSC3045</strain>
        <plasmid evidence="2">pSGSC3045-121</plasmid>
    </source>
</reference>
<sequence length="86" mass="9901">MRKAPRKRKQFFLAGILLTSASGFIPASFAASSRLLPTQLQHLKQVMDARINNPKDRKTILHEWSDTHRVAEFLWWANFTFFGLAA</sequence>
<dbReference type="RefSeq" id="WP_015059738.1">
    <property type="nucleotide sequence ID" value="NC_019125.1"/>
</dbReference>
<protein>
    <submittedName>
        <fullName evidence="2">Uncharacterized protein</fullName>
    </submittedName>
</protein>
<keyword evidence="1" id="KW-0732">Signal</keyword>
<organism evidence="2">
    <name type="scientific">Salmonella enterica subsp. salamae</name>
    <dbReference type="NCBI Taxonomy" id="59202"/>
    <lineage>
        <taxon>Bacteria</taxon>
        <taxon>Pseudomonadati</taxon>
        <taxon>Pseudomonadota</taxon>
        <taxon>Gammaproteobacteria</taxon>
        <taxon>Enterobacterales</taxon>
        <taxon>Enterobacteriaceae</taxon>
        <taxon>Salmonella</taxon>
    </lineage>
</organism>
<evidence type="ECO:0000313" key="2">
    <source>
        <dbReference type="EMBL" id="AFK90405.1"/>
    </source>
</evidence>
<name>I3W478_SALER</name>
<feature type="chain" id="PRO_5003681404" evidence="1">
    <location>
        <begin position="31"/>
        <end position="86"/>
    </location>
</feature>
<dbReference type="EMBL" id="JQ418541">
    <property type="protein sequence ID" value="AFK90405.1"/>
    <property type="molecule type" value="Genomic_DNA"/>
</dbReference>
<feature type="signal peptide" evidence="1">
    <location>
        <begin position="1"/>
        <end position="30"/>
    </location>
</feature>
<geneLocation type="plasmid" evidence="2">
    <name>pSGSC3045-121</name>
</geneLocation>